<dbReference type="Gene3D" id="3.30.420.10">
    <property type="entry name" value="Ribonuclease H-like superfamily/Ribonuclease H"/>
    <property type="match status" value="1"/>
</dbReference>
<dbReference type="Pfam" id="PF13565">
    <property type="entry name" value="HTH_32"/>
    <property type="match status" value="1"/>
</dbReference>
<dbReference type="PANTHER" id="PTHR30347:SF1">
    <property type="entry name" value="MECHANOSENSITIVE CHANNEL MSCK"/>
    <property type="match status" value="1"/>
</dbReference>
<name>A0A286PGU9_STROL</name>
<dbReference type="NCBIfam" id="NF033545">
    <property type="entry name" value="transpos_IS630"/>
    <property type="match status" value="1"/>
</dbReference>
<dbReference type="PANTHER" id="PTHR30347">
    <property type="entry name" value="POTASSIUM CHANNEL RELATED"/>
    <property type="match status" value="1"/>
</dbReference>
<dbReference type="InterPro" id="IPR012337">
    <property type="entry name" value="RNaseH-like_sf"/>
</dbReference>
<keyword evidence="3" id="KW-1185">Reference proteome</keyword>
<accession>A0A286PGU9</accession>
<dbReference type="AlphaFoldDB" id="A0A286PGU9"/>
<dbReference type="EMBL" id="BDQI01000065">
    <property type="protein sequence ID" value="GAX58778.1"/>
    <property type="molecule type" value="Genomic_DNA"/>
</dbReference>
<dbReference type="InterPro" id="IPR038717">
    <property type="entry name" value="Tc1-like_DDE_dom"/>
</dbReference>
<evidence type="ECO:0000313" key="3">
    <source>
        <dbReference type="Proteomes" id="UP000217446"/>
    </source>
</evidence>
<dbReference type="Pfam" id="PF13551">
    <property type="entry name" value="HTH_29"/>
    <property type="match status" value="1"/>
</dbReference>
<dbReference type="InterPro" id="IPR047655">
    <property type="entry name" value="Transpos_IS630-like"/>
</dbReference>
<protein>
    <submittedName>
        <fullName evidence="2">IS630 family transposase</fullName>
    </submittedName>
</protein>
<sequence length="444" mass="50172">MSPGPRAVEVRLSDAEFAELSRWVDGVVEPRLAERARIVLACAAGVPNTRVAADLKVTADTVRKWRSRFVARRMAGLVDEPRPGRRKPELVLSEAERAELARWARRAKTAQFLALRAKIVLRCADGGTNKEIAAELGVSQGTVNRWRSRFIRLRLDGLTDEPRPGRPPSILLDQVENVLTATLESTPGKDTHWSRASMAKHSGLSKSTIGRIWKKFDLKPHLQDAFKLSTDPQFIAKVVDVVGLYHHPPEKAVVLCVDEKSQIQALDRSQPVLPMMPGMPERRTHDYYRHGITSLFAAFNIADGSVISELHRRHRAIEFKKFLVTIDKAVPVGLDVHLVCDNYATHNTAEIKTWLGKHLRFHVHFTPTGSSWMNQVERWFGLLTDKLIRRGVHTSVKALEQDIRAWIDGWNENPRPFTWTKTADEILNSLADYLTKINPPTTET</sequence>
<gene>
    <name evidence="2" type="ORF">SO3561_10353</name>
</gene>
<reference evidence="3" key="1">
    <citation type="submission" date="2017-05" db="EMBL/GenBank/DDBJ databases">
        <title>Streptomyces olivochromogenes NBRC 3561 whole genome shotgun sequence.</title>
        <authorList>
            <person name="Dohra H."/>
            <person name="Kodani S."/>
        </authorList>
    </citation>
    <scope>NUCLEOTIDE SEQUENCE [LARGE SCALE GENOMIC DNA]</scope>
    <source>
        <strain evidence="3">NBRC 3561</strain>
    </source>
</reference>
<dbReference type="InterPro" id="IPR036388">
    <property type="entry name" value="WH-like_DNA-bd_sf"/>
</dbReference>
<feature type="domain" description="Tc1-like transposase DDE" evidence="1">
    <location>
        <begin position="254"/>
        <end position="399"/>
    </location>
</feature>
<evidence type="ECO:0000313" key="2">
    <source>
        <dbReference type="EMBL" id="GAX58778.1"/>
    </source>
</evidence>
<dbReference type="InterPro" id="IPR009057">
    <property type="entry name" value="Homeodomain-like_sf"/>
</dbReference>
<dbReference type="SUPFAM" id="SSF46689">
    <property type="entry name" value="Homeodomain-like"/>
    <property type="match status" value="2"/>
</dbReference>
<dbReference type="Gene3D" id="1.10.10.10">
    <property type="entry name" value="Winged helix-like DNA-binding domain superfamily/Winged helix DNA-binding domain"/>
    <property type="match status" value="1"/>
</dbReference>
<organism evidence="2 3">
    <name type="scientific">Streptomyces olivochromogenes</name>
    <dbReference type="NCBI Taxonomy" id="1963"/>
    <lineage>
        <taxon>Bacteria</taxon>
        <taxon>Bacillati</taxon>
        <taxon>Actinomycetota</taxon>
        <taxon>Actinomycetes</taxon>
        <taxon>Kitasatosporales</taxon>
        <taxon>Streptomycetaceae</taxon>
        <taxon>Streptomyces</taxon>
    </lineage>
</organism>
<dbReference type="SUPFAM" id="SSF53098">
    <property type="entry name" value="Ribonuclease H-like"/>
    <property type="match status" value="1"/>
</dbReference>
<dbReference type="Proteomes" id="UP000217446">
    <property type="component" value="Unassembled WGS sequence"/>
</dbReference>
<proteinExistence type="predicted"/>
<comment type="caution">
    <text evidence="2">The sequence shown here is derived from an EMBL/GenBank/DDBJ whole genome shotgun (WGS) entry which is preliminary data.</text>
</comment>
<dbReference type="Pfam" id="PF13358">
    <property type="entry name" value="DDE_3"/>
    <property type="match status" value="1"/>
</dbReference>
<dbReference type="InterPro" id="IPR036397">
    <property type="entry name" value="RNaseH_sf"/>
</dbReference>
<dbReference type="RefSeq" id="WP_096240641.1">
    <property type="nucleotide sequence ID" value="NZ_BDQI01000065.1"/>
</dbReference>
<dbReference type="InterPro" id="IPR052702">
    <property type="entry name" value="MscS-like_channel"/>
</dbReference>
<dbReference type="GO" id="GO:0003676">
    <property type="term" value="F:nucleic acid binding"/>
    <property type="evidence" value="ECO:0007669"/>
    <property type="project" value="InterPro"/>
</dbReference>
<evidence type="ECO:0000259" key="1">
    <source>
        <dbReference type="Pfam" id="PF13358"/>
    </source>
</evidence>